<dbReference type="AlphaFoldDB" id="A0A3A6QBB0"/>
<dbReference type="Pfam" id="PF04560">
    <property type="entry name" value="RNA_pol_Rpb2_7"/>
    <property type="match status" value="1"/>
</dbReference>
<dbReference type="GO" id="GO:0008270">
    <property type="term" value="F:zinc ion binding"/>
    <property type="evidence" value="ECO:0007669"/>
    <property type="project" value="InterPro"/>
</dbReference>
<dbReference type="InterPro" id="IPR007121">
    <property type="entry name" value="RNA_pol_bsu_CS"/>
</dbReference>
<evidence type="ECO:0000259" key="16">
    <source>
        <dbReference type="Pfam" id="PF00562"/>
    </source>
</evidence>
<dbReference type="Gene3D" id="3.90.1800.10">
    <property type="entry name" value="RNA polymerase alpha subunit dimerisation domain"/>
    <property type="match status" value="1"/>
</dbReference>
<evidence type="ECO:0000256" key="14">
    <source>
        <dbReference type="RuleBase" id="RU363031"/>
    </source>
</evidence>
<dbReference type="PANTHER" id="PTHR20856">
    <property type="entry name" value="DNA-DIRECTED RNA POLYMERASE I SUBUNIT 2"/>
    <property type="match status" value="1"/>
</dbReference>
<dbReference type="GO" id="GO:0032549">
    <property type="term" value="F:ribonucleoside binding"/>
    <property type="evidence" value="ECO:0007669"/>
    <property type="project" value="InterPro"/>
</dbReference>
<keyword evidence="10" id="KW-0238">DNA-binding</keyword>
<keyword evidence="21" id="KW-1185">Reference proteome</keyword>
<sequence length="608" mass="67787">MAQSREAKVYVNGSLVGTHPDPEQLAEQIRDARRRGDVSDMVNVSVRGRTQEVIINADAGRARRPLIVVEDGEPLLGDEEIEALKTDDLEFEDLVDRGYVEFIDAEEEEDILVGVDEDDLTERHTHLEIDPSLIFGIGAGMIPYPEHNASPRITMGAGMMKQSLGLPSANYRIRPDTRQHLLHYPQLSMVKTQTTEQIGYDDRPAAQNFVVAVMSYEGFNIEDALVMNKGSVERALMRSHFFRTYEGEERRYPGGQEDRFEIPDQDVRGARGEDAYTHLDEDGLVNPETVVDENSVLLGKTSPPRFLEEPDDMGGLSPQKRRETSVTMRSGEDGVVDTVTVMENEDGSMLSKVKVRDERIPELGDKFASRHGQKGVIGHLAPQEDMPFTEEGLVPDLVMNPHALPSRMTVGHVLEMLGGKVGALEGRRVDGTPFQGEDEEELRGALEEHGFKSSGKEVMYSGVSGEKIDAEIFVGTIFYHKLYHMVSNKLHARSRGPVQVLTRQPTEGRAREGGLRVGEMERDTIIGHGASMVLNERLLESSDKETVYVSEDTGMIAVEDREQRRVYDPATGSEDNIHELDVSYAFKLLLDEMMALGIRPTLELEDAV</sequence>
<evidence type="ECO:0000256" key="10">
    <source>
        <dbReference type="ARBA" id="ARBA00023125"/>
    </source>
</evidence>
<dbReference type="GO" id="GO:0005737">
    <property type="term" value="C:cytoplasm"/>
    <property type="evidence" value="ECO:0007669"/>
    <property type="project" value="UniProtKB-SubCell"/>
</dbReference>
<feature type="domain" description="DNA-directed RNA polymerase subunit 2 hybrid-binding" evidence="16">
    <location>
        <begin position="139"/>
        <end position="511"/>
    </location>
</feature>
<dbReference type="InterPro" id="IPR019969">
    <property type="entry name" value="RNAP_Rpo2"/>
</dbReference>
<dbReference type="InterPro" id="IPR015712">
    <property type="entry name" value="DNA-dir_RNA_pol_su2"/>
</dbReference>
<evidence type="ECO:0000256" key="11">
    <source>
        <dbReference type="ARBA" id="ARBA00023163"/>
    </source>
</evidence>
<keyword evidence="11 14" id="KW-0804">Transcription</keyword>
<dbReference type="GO" id="GO:0003899">
    <property type="term" value="F:DNA-directed RNA polymerase activity"/>
    <property type="evidence" value="ECO:0007669"/>
    <property type="project" value="UniProtKB-EC"/>
</dbReference>
<keyword evidence="7 14" id="KW-0548">Nucleotidyltransferase</keyword>
<evidence type="ECO:0000256" key="3">
    <source>
        <dbReference type="ARBA" id="ARBA00006835"/>
    </source>
</evidence>
<evidence type="ECO:0000259" key="19">
    <source>
        <dbReference type="Pfam" id="PF04567"/>
    </source>
</evidence>
<comment type="subunit">
    <text evidence="12">Part of the RNA polymerase complex.</text>
</comment>
<comment type="similarity">
    <text evidence="3 14">Belongs to the RNA polymerase beta chain family.</text>
</comment>
<comment type="catalytic activity">
    <reaction evidence="13 14">
        <text>RNA(n) + a ribonucleoside 5'-triphosphate = RNA(n+1) + diphosphate</text>
        <dbReference type="Rhea" id="RHEA:21248"/>
        <dbReference type="Rhea" id="RHEA-COMP:14527"/>
        <dbReference type="Rhea" id="RHEA-COMP:17342"/>
        <dbReference type="ChEBI" id="CHEBI:33019"/>
        <dbReference type="ChEBI" id="CHEBI:61557"/>
        <dbReference type="ChEBI" id="CHEBI:140395"/>
        <dbReference type="EC" id="2.7.7.6"/>
    </reaction>
</comment>
<evidence type="ECO:0000256" key="8">
    <source>
        <dbReference type="ARBA" id="ARBA00022723"/>
    </source>
</evidence>
<feature type="domain" description="RNA polymerase Rpb2" evidence="18">
    <location>
        <begin position="9"/>
        <end position="70"/>
    </location>
</feature>
<dbReference type="CDD" id="cd00653">
    <property type="entry name" value="RNA_pol_B_RPB2"/>
    <property type="match status" value="1"/>
</dbReference>
<evidence type="ECO:0000256" key="15">
    <source>
        <dbReference type="SAM" id="MobiDB-lite"/>
    </source>
</evidence>
<keyword evidence="6 14" id="KW-0808">Transferase</keyword>
<evidence type="ECO:0000256" key="5">
    <source>
        <dbReference type="ARBA" id="ARBA00022490"/>
    </source>
</evidence>
<evidence type="ECO:0000256" key="13">
    <source>
        <dbReference type="ARBA" id="ARBA00048552"/>
    </source>
</evidence>
<dbReference type="PROSITE" id="PS01166">
    <property type="entry name" value="RNA_POL_BETA"/>
    <property type="match status" value="1"/>
</dbReference>
<dbReference type="OrthoDB" id="6009at2157"/>
<dbReference type="Pfam" id="PF00562">
    <property type="entry name" value="RNA_pol_Rpb2_6"/>
    <property type="match status" value="1"/>
</dbReference>
<organism evidence="20 21">
    <name type="scientific">Halonotius aquaticus</name>
    <dbReference type="NCBI Taxonomy" id="2216978"/>
    <lineage>
        <taxon>Archaea</taxon>
        <taxon>Methanobacteriati</taxon>
        <taxon>Methanobacteriota</taxon>
        <taxon>Stenosarchaea group</taxon>
        <taxon>Halobacteria</taxon>
        <taxon>Halobacteriales</taxon>
        <taxon>Haloferacaceae</taxon>
        <taxon>Halonotius</taxon>
    </lineage>
</organism>
<dbReference type="RefSeq" id="WP_120101651.1">
    <property type="nucleotide sequence ID" value="NZ_QKNY01000005.1"/>
</dbReference>
<dbReference type="InterPro" id="IPR037033">
    <property type="entry name" value="DNA-dir_RNAP_su2_hyb_sf"/>
</dbReference>
<comment type="caution">
    <text evidence="20">The sequence shown here is derived from an EMBL/GenBank/DDBJ whole genome shotgun (WGS) entry which is preliminary data.</text>
</comment>
<evidence type="ECO:0000256" key="7">
    <source>
        <dbReference type="ARBA" id="ARBA00022695"/>
    </source>
</evidence>
<keyword evidence="4 14" id="KW-0240">DNA-directed RNA polymerase</keyword>
<evidence type="ECO:0000256" key="4">
    <source>
        <dbReference type="ARBA" id="ARBA00022478"/>
    </source>
</evidence>
<dbReference type="FunFam" id="2.40.270.10:FF:000011">
    <property type="entry name" value="DNA-directed RNA polymerase subunit beta"/>
    <property type="match status" value="1"/>
</dbReference>
<dbReference type="Gene3D" id="2.40.270.10">
    <property type="entry name" value="DNA-directed RNA polymerase, subunit 2, domain 6"/>
    <property type="match status" value="1"/>
</dbReference>
<evidence type="ECO:0000256" key="6">
    <source>
        <dbReference type="ARBA" id="ARBA00022679"/>
    </source>
</evidence>
<comment type="function">
    <text evidence="14">DNA-dependent RNA polymerase catalyzes the transcription of DNA into RNA using the four ribonucleoside triphosphates as substrates.</text>
</comment>
<comment type="subcellular location">
    <subcellularLocation>
        <location evidence="2">Cytoplasm</location>
    </subcellularLocation>
</comment>
<accession>A0A3A6QBB0</accession>
<evidence type="ECO:0000256" key="9">
    <source>
        <dbReference type="ARBA" id="ARBA00022833"/>
    </source>
</evidence>
<dbReference type="SUPFAM" id="SSF64484">
    <property type="entry name" value="beta and beta-prime subunits of DNA dependent RNA-polymerase"/>
    <property type="match status" value="1"/>
</dbReference>
<name>A0A3A6QBB0_9EURY</name>
<reference evidence="20 21" key="1">
    <citation type="submission" date="2018-06" db="EMBL/GenBank/DDBJ databases">
        <title>Halonotius sp. F13-13 a new haloarchaeeon isolated from a solar saltern from Isla Cristina, Huelva, Spain.</title>
        <authorList>
            <person name="Duran-Viseras A."/>
            <person name="Sanchez-Porro C."/>
            <person name="Ventosa A."/>
        </authorList>
    </citation>
    <scope>NUCLEOTIDE SEQUENCE [LARGE SCALE GENOMIC DNA]</scope>
    <source>
        <strain evidence="20 21">F13-13</strain>
    </source>
</reference>
<dbReference type="EMBL" id="QKNY01000005">
    <property type="protein sequence ID" value="RJX44209.1"/>
    <property type="molecule type" value="Genomic_DNA"/>
</dbReference>
<comment type="cofactor">
    <cofactor evidence="1">
        <name>Zn(2+)</name>
        <dbReference type="ChEBI" id="CHEBI:29105"/>
    </cofactor>
</comment>
<evidence type="ECO:0000259" key="18">
    <source>
        <dbReference type="Pfam" id="PF04566"/>
    </source>
</evidence>
<keyword evidence="5" id="KW-0963">Cytoplasm</keyword>
<evidence type="ECO:0000256" key="2">
    <source>
        <dbReference type="ARBA" id="ARBA00004496"/>
    </source>
</evidence>
<dbReference type="InterPro" id="IPR007647">
    <property type="entry name" value="RNA_pol_Rpb2_5"/>
</dbReference>
<feature type="domain" description="RNA polymerase Rpb2" evidence="17">
    <location>
        <begin position="513"/>
        <end position="604"/>
    </location>
</feature>
<keyword evidence="9" id="KW-0862">Zinc</keyword>
<proteinExistence type="inferred from homology"/>
<evidence type="ECO:0000313" key="20">
    <source>
        <dbReference type="EMBL" id="RJX44209.1"/>
    </source>
</evidence>
<dbReference type="InterPro" id="IPR007646">
    <property type="entry name" value="RNA_pol_Rpb2_4"/>
</dbReference>
<dbReference type="Pfam" id="PF04567">
    <property type="entry name" value="RNA_pol_Rpb2_5"/>
    <property type="match status" value="1"/>
</dbReference>
<dbReference type="GO" id="GO:0006351">
    <property type="term" value="P:DNA-templated transcription"/>
    <property type="evidence" value="ECO:0007669"/>
    <property type="project" value="InterPro"/>
</dbReference>
<dbReference type="NCBIfam" id="TIGR03670">
    <property type="entry name" value="rpoB_arch"/>
    <property type="match status" value="1"/>
</dbReference>
<evidence type="ECO:0000256" key="12">
    <source>
        <dbReference type="ARBA" id="ARBA00025838"/>
    </source>
</evidence>
<dbReference type="Pfam" id="PF04566">
    <property type="entry name" value="RNA_pol_Rpb2_4"/>
    <property type="match status" value="1"/>
</dbReference>
<dbReference type="EC" id="2.7.7.6" evidence="14"/>
<evidence type="ECO:0000256" key="1">
    <source>
        <dbReference type="ARBA" id="ARBA00001947"/>
    </source>
</evidence>
<dbReference type="InterPro" id="IPR014724">
    <property type="entry name" value="RNA_pol_RPB2_OB-fold"/>
</dbReference>
<dbReference type="Gene3D" id="2.40.50.150">
    <property type="match status" value="1"/>
</dbReference>
<feature type="region of interest" description="Disordered" evidence="15">
    <location>
        <begin position="300"/>
        <end position="324"/>
    </location>
</feature>
<gene>
    <name evidence="20" type="primary">rpoB</name>
    <name evidence="20" type="ORF">DM826_03805</name>
</gene>
<dbReference type="GO" id="GO:0003677">
    <property type="term" value="F:DNA binding"/>
    <property type="evidence" value="ECO:0007669"/>
    <property type="project" value="UniProtKB-KW"/>
</dbReference>
<dbReference type="GO" id="GO:0000428">
    <property type="term" value="C:DNA-directed RNA polymerase complex"/>
    <property type="evidence" value="ECO:0007669"/>
    <property type="project" value="UniProtKB-KW"/>
</dbReference>
<dbReference type="InterPro" id="IPR007120">
    <property type="entry name" value="DNA-dir_RNAP_su2_dom"/>
</dbReference>
<evidence type="ECO:0000313" key="21">
    <source>
        <dbReference type="Proteomes" id="UP000276588"/>
    </source>
</evidence>
<dbReference type="InterPro" id="IPR007641">
    <property type="entry name" value="RNA_pol_Rpb2_7"/>
</dbReference>
<dbReference type="Proteomes" id="UP000276588">
    <property type="component" value="Unassembled WGS sequence"/>
</dbReference>
<protein>
    <recommendedName>
        <fullName evidence="14">DNA-directed RNA polymerase subunit beta</fullName>
        <ecNumber evidence="14">2.7.7.6</ecNumber>
    </recommendedName>
</protein>
<keyword evidence="8" id="KW-0479">Metal-binding</keyword>
<dbReference type="Gene3D" id="3.90.1070.20">
    <property type="match status" value="1"/>
</dbReference>
<feature type="domain" description="RNA polymerase Rpb2" evidence="19">
    <location>
        <begin position="91"/>
        <end position="124"/>
    </location>
</feature>
<evidence type="ECO:0000259" key="17">
    <source>
        <dbReference type="Pfam" id="PF04560"/>
    </source>
</evidence>